<organism evidence="7 8">
    <name type="scientific">Microbacterium binotii</name>
    <dbReference type="NCBI Taxonomy" id="462710"/>
    <lineage>
        <taxon>Bacteria</taxon>
        <taxon>Bacillati</taxon>
        <taxon>Actinomycetota</taxon>
        <taxon>Actinomycetes</taxon>
        <taxon>Micrococcales</taxon>
        <taxon>Microbacteriaceae</taxon>
        <taxon>Microbacterium</taxon>
    </lineage>
</organism>
<feature type="transmembrane region" description="Helical" evidence="5">
    <location>
        <begin position="296"/>
        <end position="315"/>
    </location>
</feature>
<dbReference type="InterPro" id="IPR020846">
    <property type="entry name" value="MFS_dom"/>
</dbReference>
<feature type="transmembrane region" description="Helical" evidence="5">
    <location>
        <begin position="266"/>
        <end position="290"/>
    </location>
</feature>
<evidence type="ECO:0000259" key="6">
    <source>
        <dbReference type="PROSITE" id="PS50850"/>
    </source>
</evidence>
<feature type="transmembrane region" description="Helical" evidence="5">
    <location>
        <begin position="395"/>
        <end position="416"/>
    </location>
</feature>
<dbReference type="PANTHER" id="PTHR42718:SF42">
    <property type="entry name" value="EXPORT PROTEIN"/>
    <property type="match status" value="1"/>
</dbReference>
<feature type="transmembrane region" description="Helical" evidence="5">
    <location>
        <begin position="327"/>
        <end position="347"/>
    </location>
</feature>
<feature type="transmembrane region" description="Helical" evidence="5">
    <location>
        <begin position="166"/>
        <end position="185"/>
    </location>
</feature>
<feature type="transmembrane region" description="Helical" evidence="5">
    <location>
        <begin position="197"/>
        <end position="216"/>
    </location>
</feature>
<dbReference type="EMBL" id="BAAARI010000001">
    <property type="protein sequence ID" value="GAA2566392.1"/>
    <property type="molecule type" value="Genomic_DNA"/>
</dbReference>
<dbReference type="SUPFAM" id="SSF103473">
    <property type="entry name" value="MFS general substrate transporter"/>
    <property type="match status" value="1"/>
</dbReference>
<dbReference type="Proteomes" id="UP001500274">
    <property type="component" value="Unassembled WGS sequence"/>
</dbReference>
<comment type="caution">
    <text evidence="7">The sequence shown here is derived from an EMBL/GenBank/DDBJ whole genome shotgun (WGS) entry which is preliminary data.</text>
</comment>
<gene>
    <name evidence="7" type="ORF">GCM10009862_01200</name>
</gene>
<dbReference type="InterPro" id="IPR011701">
    <property type="entry name" value="MFS"/>
</dbReference>
<dbReference type="Gene3D" id="1.20.1250.20">
    <property type="entry name" value="MFS general substrate transporter like domains"/>
    <property type="match status" value="1"/>
</dbReference>
<evidence type="ECO:0000256" key="5">
    <source>
        <dbReference type="SAM" id="Phobius"/>
    </source>
</evidence>
<reference evidence="7 8" key="1">
    <citation type="journal article" date="2019" name="Int. J. Syst. Evol. Microbiol.">
        <title>The Global Catalogue of Microorganisms (GCM) 10K type strain sequencing project: providing services to taxonomists for standard genome sequencing and annotation.</title>
        <authorList>
            <consortium name="The Broad Institute Genomics Platform"/>
            <consortium name="The Broad Institute Genome Sequencing Center for Infectious Disease"/>
            <person name="Wu L."/>
            <person name="Ma J."/>
        </authorList>
    </citation>
    <scope>NUCLEOTIDE SEQUENCE [LARGE SCALE GENOMIC DNA]</scope>
    <source>
        <strain evidence="7 8">JCM 16365</strain>
    </source>
</reference>
<name>A0ABN3P504_9MICO</name>
<feature type="transmembrane region" description="Helical" evidence="5">
    <location>
        <begin position="359"/>
        <end position="383"/>
    </location>
</feature>
<dbReference type="InterPro" id="IPR036259">
    <property type="entry name" value="MFS_trans_sf"/>
</dbReference>
<feature type="transmembrane region" description="Helical" evidence="5">
    <location>
        <begin position="428"/>
        <end position="447"/>
    </location>
</feature>
<evidence type="ECO:0000256" key="1">
    <source>
        <dbReference type="ARBA" id="ARBA00004651"/>
    </source>
</evidence>
<feature type="transmembrane region" description="Helical" evidence="5">
    <location>
        <begin position="228"/>
        <end position="245"/>
    </location>
</feature>
<evidence type="ECO:0000256" key="3">
    <source>
        <dbReference type="ARBA" id="ARBA00022989"/>
    </source>
</evidence>
<proteinExistence type="predicted"/>
<feature type="transmembrane region" description="Helical" evidence="5">
    <location>
        <begin position="56"/>
        <end position="75"/>
    </location>
</feature>
<protein>
    <submittedName>
        <fullName evidence="7">MFS transporter</fullName>
    </submittedName>
</protein>
<dbReference type="Pfam" id="PF07690">
    <property type="entry name" value="MFS_1"/>
    <property type="match status" value="1"/>
</dbReference>
<feature type="transmembrane region" description="Helical" evidence="5">
    <location>
        <begin position="105"/>
        <end position="126"/>
    </location>
</feature>
<keyword evidence="4 5" id="KW-0472">Membrane</keyword>
<sequence>MATRQNMPASAGVVIGVAVLASFVSFLDGTIVNVALPAISRELGGGLATQQWVVDAYLVTLGAFILVAGSLSDAFGRVRILRIGLLLFGASSLALAFAPSAEWLIALRAVQGVGGALLVPSSLALLTARFEGAQRSRAIGIWTGATTVATLVGPLVGGLLVDLLSWRWVFVVTVLPVVPTLLLLTRIPELRTPGARIDALGAVLSTGGLGALVFALIEQPRLGADSPWVWTGAIGGLILLAGFIWRQRVAPSPVMPLSLFRARNFWAGNLTTFFVYAGLSLNGLVLTIYLQQTAELSATVAGLASLPPTLLMIAFSSRAGAWAGKLGPRWFMTVGPAVMAAGSLLLLSVGEPFDYFTQVLPGMVLFGIGLTLTVAPLTAAVLGSVTSERSGIASAVNNAVARVAGLLAVAAIGVVVGDALDLAGLHTAMVFVAVLMTVGALASALGIRGGTDSATRRASDAPA</sequence>
<comment type="subcellular location">
    <subcellularLocation>
        <location evidence="1">Cell membrane</location>
        <topology evidence="1">Multi-pass membrane protein</topology>
    </subcellularLocation>
</comment>
<dbReference type="Gene3D" id="1.20.1720.10">
    <property type="entry name" value="Multidrug resistance protein D"/>
    <property type="match status" value="1"/>
</dbReference>
<dbReference type="PRINTS" id="PR01036">
    <property type="entry name" value="TCRTETB"/>
</dbReference>
<dbReference type="CDD" id="cd17321">
    <property type="entry name" value="MFS_MMR_MDR_like"/>
    <property type="match status" value="1"/>
</dbReference>
<evidence type="ECO:0000313" key="7">
    <source>
        <dbReference type="EMBL" id="GAA2566392.1"/>
    </source>
</evidence>
<evidence type="ECO:0000256" key="2">
    <source>
        <dbReference type="ARBA" id="ARBA00022692"/>
    </source>
</evidence>
<dbReference type="PROSITE" id="PS50850">
    <property type="entry name" value="MFS"/>
    <property type="match status" value="1"/>
</dbReference>
<evidence type="ECO:0000313" key="8">
    <source>
        <dbReference type="Proteomes" id="UP001500274"/>
    </source>
</evidence>
<feature type="domain" description="Major facilitator superfamily (MFS) profile" evidence="6">
    <location>
        <begin position="14"/>
        <end position="451"/>
    </location>
</feature>
<feature type="transmembrane region" description="Helical" evidence="5">
    <location>
        <begin position="138"/>
        <end position="160"/>
    </location>
</feature>
<keyword evidence="2 5" id="KW-0812">Transmembrane</keyword>
<feature type="transmembrane region" description="Helical" evidence="5">
    <location>
        <begin position="80"/>
        <end position="99"/>
    </location>
</feature>
<feature type="transmembrane region" description="Helical" evidence="5">
    <location>
        <begin position="12"/>
        <end position="36"/>
    </location>
</feature>
<keyword evidence="8" id="KW-1185">Reference proteome</keyword>
<evidence type="ECO:0000256" key="4">
    <source>
        <dbReference type="ARBA" id="ARBA00023136"/>
    </source>
</evidence>
<dbReference type="PANTHER" id="PTHR42718">
    <property type="entry name" value="MAJOR FACILITATOR SUPERFAMILY MULTIDRUG TRANSPORTER MFSC"/>
    <property type="match status" value="1"/>
</dbReference>
<keyword evidence="3 5" id="KW-1133">Transmembrane helix</keyword>
<accession>A0ABN3P504</accession>
<dbReference type="RefSeq" id="WP_344225867.1">
    <property type="nucleotide sequence ID" value="NZ_BAAARI010000001.1"/>
</dbReference>